<dbReference type="BioCyc" id="ESIR657319:G136K-838-MONOMER"/>
<dbReference type="Proteomes" id="UP000008803">
    <property type="component" value="Chromosome"/>
</dbReference>
<proteinExistence type="predicted"/>
<name>D4JSY2_9FIRM</name>
<dbReference type="PATRIC" id="fig|657319.3.peg.1284"/>
<accession>D4JSY2</accession>
<reference evidence="1 2" key="2">
    <citation type="submission" date="2010-03" db="EMBL/GenBank/DDBJ databases">
        <authorList>
            <person name="Pajon A."/>
        </authorList>
    </citation>
    <scope>NUCLEOTIDE SEQUENCE [LARGE SCALE GENOMIC DNA]</scope>
    <source>
        <strain evidence="1 2">70/3</strain>
    </source>
</reference>
<dbReference type="AlphaFoldDB" id="D4JSY2"/>
<evidence type="ECO:0000313" key="1">
    <source>
        <dbReference type="EMBL" id="CBK96201.1"/>
    </source>
</evidence>
<dbReference type="EMBL" id="FP929044">
    <property type="protein sequence ID" value="CBK96201.1"/>
    <property type="molecule type" value="Genomic_DNA"/>
</dbReference>
<organism evidence="1 2">
    <name type="scientific">[Eubacterium] siraeum 70/3</name>
    <dbReference type="NCBI Taxonomy" id="657319"/>
    <lineage>
        <taxon>Bacteria</taxon>
        <taxon>Bacillati</taxon>
        <taxon>Bacillota</taxon>
        <taxon>Clostridia</taxon>
        <taxon>Eubacteriales</taxon>
        <taxon>Oscillospiraceae</taxon>
        <taxon>Oscillospiraceae incertae sedis</taxon>
    </lineage>
</organism>
<dbReference type="KEGG" id="esu:EUS_09910"/>
<gene>
    <name evidence="1" type="ORF">EUS_09910</name>
</gene>
<evidence type="ECO:0000313" key="2">
    <source>
        <dbReference type="Proteomes" id="UP000008803"/>
    </source>
</evidence>
<protein>
    <submittedName>
        <fullName evidence="1">Uncharacterized protein</fullName>
    </submittedName>
</protein>
<reference evidence="1 2" key="1">
    <citation type="submission" date="2010-03" db="EMBL/GenBank/DDBJ databases">
        <title>The genome sequence of Eubacterium siraeum 70/3.</title>
        <authorList>
            <consortium name="metaHIT consortium -- http://www.metahit.eu/"/>
            <person name="Pajon A."/>
            <person name="Turner K."/>
            <person name="Parkhill J."/>
            <person name="Duncan S."/>
            <person name="Flint H."/>
        </authorList>
    </citation>
    <scope>NUCLEOTIDE SEQUENCE [LARGE SCALE GENOMIC DNA]</scope>
    <source>
        <strain evidence="1 2">70/3</strain>
    </source>
</reference>
<dbReference type="HOGENOM" id="CLU_1150494_0_0_9"/>
<sequence>MKNYMQANRFLQKYGPDAFKIIAAYEEAADIPQTERYANWYGDYGIFEPSLNKDMTYDKLLSRYNVGLKYLGIIHEQAKAVCGNFLSEQLADHIREQLGLHNADAEYRPTSSITKMDTPELTRGMLAVDRDMEVDCDIGHQITCYLETWFDVDKKFGTNTAADDDKWLNLYAKYDPFADTLRIEFTVTTADSCEEGEYVPTETESQLIKDMIAEKLQEEYGQTPKEFCEGIGGIEIGGMTQ</sequence>